<reference evidence="1" key="1">
    <citation type="journal article" date="2015" name="Nature">
        <title>Complex archaea that bridge the gap between prokaryotes and eukaryotes.</title>
        <authorList>
            <person name="Spang A."/>
            <person name="Saw J.H."/>
            <person name="Jorgensen S.L."/>
            <person name="Zaremba-Niedzwiedzka K."/>
            <person name="Martijn J."/>
            <person name="Lind A.E."/>
            <person name="van Eijk R."/>
            <person name="Schleper C."/>
            <person name="Guy L."/>
            <person name="Ettema T.J."/>
        </authorList>
    </citation>
    <scope>NUCLEOTIDE SEQUENCE</scope>
</reference>
<name>A0A0F9DAF7_9ZZZZ</name>
<proteinExistence type="predicted"/>
<gene>
    <name evidence="1" type="ORF">LCGC14_2223070</name>
</gene>
<evidence type="ECO:0000313" key="1">
    <source>
        <dbReference type="EMBL" id="KKL58668.1"/>
    </source>
</evidence>
<dbReference type="EMBL" id="LAZR01029742">
    <property type="protein sequence ID" value="KKL58668.1"/>
    <property type="molecule type" value="Genomic_DNA"/>
</dbReference>
<accession>A0A0F9DAF7</accession>
<dbReference type="AlphaFoldDB" id="A0A0F9DAF7"/>
<sequence length="122" mass="14478">MKKRELVPTLIEHSIWYVNYREGKFDIRDFDHIKDLCRMVGFTSVNVSLLCGERQYCQLENIMTNTWTYKEAQPPKGVRVFQKNGIFWWVHLVEGMYPWGMIISPGRLTDTMIINNPHEKVV</sequence>
<organism evidence="1">
    <name type="scientific">marine sediment metagenome</name>
    <dbReference type="NCBI Taxonomy" id="412755"/>
    <lineage>
        <taxon>unclassified sequences</taxon>
        <taxon>metagenomes</taxon>
        <taxon>ecological metagenomes</taxon>
    </lineage>
</organism>
<comment type="caution">
    <text evidence="1">The sequence shown here is derived from an EMBL/GenBank/DDBJ whole genome shotgun (WGS) entry which is preliminary data.</text>
</comment>
<protein>
    <submittedName>
        <fullName evidence="1">Uncharacterized protein</fullName>
    </submittedName>
</protein>